<keyword evidence="3" id="KW-1185">Reference proteome</keyword>
<sequence length="180" mass="18886">MLFKTTLMLVAGVMSAGAHILGAPVAVTPQAAPTVVNLFLGAKRESNYSFAASVIAADAVATTYRIHCESGALNMPGFPTTTCDQNDPPWTVTEGPSTMVGILTTAIESVTAVLDERCIIEGRTAAYCNYTFSGNSAGTTTYTAYTTIITGDLFYEYPVVVTEGAEKLLVPVATPCVQRG</sequence>
<protein>
    <submittedName>
        <fullName evidence="2">Uncharacterized protein</fullName>
    </submittedName>
</protein>
<name>A0AAN6PAA1_9PEZI</name>
<accession>A0AAN6PAA1</accession>
<dbReference type="Proteomes" id="UP001303115">
    <property type="component" value="Unassembled WGS sequence"/>
</dbReference>
<keyword evidence="1" id="KW-0732">Signal</keyword>
<reference evidence="3" key="1">
    <citation type="journal article" date="2023" name="Mol. Phylogenet. Evol.">
        <title>Genome-scale phylogeny and comparative genomics of the fungal order Sordariales.</title>
        <authorList>
            <person name="Hensen N."/>
            <person name="Bonometti L."/>
            <person name="Westerberg I."/>
            <person name="Brannstrom I.O."/>
            <person name="Guillou S."/>
            <person name="Cros-Aarteil S."/>
            <person name="Calhoun S."/>
            <person name="Haridas S."/>
            <person name="Kuo A."/>
            <person name="Mondo S."/>
            <person name="Pangilinan J."/>
            <person name="Riley R."/>
            <person name="LaButti K."/>
            <person name="Andreopoulos B."/>
            <person name="Lipzen A."/>
            <person name="Chen C."/>
            <person name="Yan M."/>
            <person name="Daum C."/>
            <person name="Ng V."/>
            <person name="Clum A."/>
            <person name="Steindorff A."/>
            <person name="Ohm R.A."/>
            <person name="Martin F."/>
            <person name="Silar P."/>
            <person name="Natvig D.O."/>
            <person name="Lalanne C."/>
            <person name="Gautier V."/>
            <person name="Ament-Velasquez S.L."/>
            <person name="Kruys A."/>
            <person name="Hutchinson M.I."/>
            <person name="Powell A.J."/>
            <person name="Barry K."/>
            <person name="Miller A.N."/>
            <person name="Grigoriev I.V."/>
            <person name="Debuchy R."/>
            <person name="Gladieux P."/>
            <person name="Hiltunen Thoren M."/>
            <person name="Johannesson H."/>
        </authorList>
    </citation>
    <scope>NUCLEOTIDE SEQUENCE [LARGE SCALE GENOMIC DNA]</scope>
    <source>
        <strain evidence="3">CBS 284.82</strain>
    </source>
</reference>
<comment type="caution">
    <text evidence="2">The sequence shown here is derived from an EMBL/GenBank/DDBJ whole genome shotgun (WGS) entry which is preliminary data.</text>
</comment>
<evidence type="ECO:0000313" key="3">
    <source>
        <dbReference type="Proteomes" id="UP001303115"/>
    </source>
</evidence>
<proteinExistence type="predicted"/>
<gene>
    <name evidence="2" type="ORF">C8A01DRAFT_18578</name>
</gene>
<feature type="chain" id="PRO_5042823596" evidence="1">
    <location>
        <begin position="19"/>
        <end position="180"/>
    </location>
</feature>
<dbReference type="PANTHER" id="PTHR40640">
    <property type="entry name" value="ANCHORED GLYCOPROTEIN, PUTATIVE (AFU_ORTHOLOGUE AFUA_8G04860)-RELATED"/>
    <property type="match status" value="1"/>
</dbReference>
<evidence type="ECO:0000313" key="2">
    <source>
        <dbReference type="EMBL" id="KAK4034639.1"/>
    </source>
</evidence>
<feature type="signal peptide" evidence="1">
    <location>
        <begin position="1"/>
        <end position="18"/>
    </location>
</feature>
<organism evidence="2 3">
    <name type="scientific">Parachaetomium inaequale</name>
    <dbReference type="NCBI Taxonomy" id="2588326"/>
    <lineage>
        <taxon>Eukaryota</taxon>
        <taxon>Fungi</taxon>
        <taxon>Dikarya</taxon>
        <taxon>Ascomycota</taxon>
        <taxon>Pezizomycotina</taxon>
        <taxon>Sordariomycetes</taxon>
        <taxon>Sordariomycetidae</taxon>
        <taxon>Sordariales</taxon>
        <taxon>Chaetomiaceae</taxon>
        <taxon>Parachaetomium</taxon>
    </lineage>
</organism>
<dbReference type="AlphaFoldDB" id="A0AAN6PAA1"/>
<dbReference type="EMBL" id="MU854471">
    <property type="protein sequence ID" value="KAK4034639.1"/>
    <property type="molecule type" value="Genomic_DNA"/>
</dbReference>
<evidence type="ECO:0000256" key="1">
    <source>
        <dbReference type="SAM" id="SignalP"/>
    </source>
</evidence>
<dbReference type="PANTHER" id="PTHR40640:SF1">
    <property type="entry name" value="ANCHORED GLYCOPROTEIN, PUTATIVE (AFU_ORTHOLOGUE AFUA_8G04860)-RELATED"/>
    <property type="match status" value="1"/>
</dbReference>